<dbReference type="Proteomes" id="UP000625711">
    <property type="component" value="Unassembled WGS sequence"/>
</dbReference>
<dbReference type="AlphaFoldDB" id="A0A834IWV4"/>
<evidence type="ECO:0000313" key="2">
    <source>
        <dbReference type="Proteomes" id="UP000625711"/>
    </source>
</evidence>
<organism evidence="1 2">
    <name type="scientific">Rhynchophorus ferrugineus</name>
    <name type="common">Red palm weevil</name>
    <name type="synonym">Curculio ferrugineus</name>
    <dbReference type="NCBI Taxonomy" id="354439"/>
    <lineage>
        <taxon>Eukaryota</taxon>
        <taxon>Metazoa</taxon>
        <taxon>Ecdysozoa</taxon>
        <taxon>Arthropoda</taxon>
        <taxon>Hexapoda</taxon>
        <taxon>Insecta</taxon>
        <taxon>Pterygota</taxon>
        <taxon>Neoptera</taxon>
        <taxon>Endopterygota</taxon>
        <taxon>Coleoptera</taxon>
        <taxon>Polyphaga</taxon>
        <taxon>Cucujiformia</taxon>
        <taxon>Curculionidae</taxon>
        <taxon>Dryophthorinae</taxon>
        <taxon>Rhynchophorus</taxon>
    </lineage>
</organism>
<protein>
    <submittedName>
        <fullName evidence="1">Uncharacterized protein</fullName>
    </submittedName>
</protein>
<sequence length="96" mass="10986">MVQEIQSILILREDNFGGAHNAELVLYITTNIQQLLLTTNKLDEILLNFQSFTKSYKPFLTIYLSNSISSIDSLRSLACYFKRVLSKITSNSMFSK</sequence>
<proteinExistence type="predicted"/>
<keyword evidence="2" id="KW-1185">Reference proteome</keyword>
<gene>
    <name evidence="1" type="ORF">GWI33_006006</name>
</gene>
<dbReference type="EMBL" id="JAACXV010000004">
    <property type="protein sequence ID" value="KAF7287661.1"/>
    <property type="molecule type" value="Genomic_DNA"/>
</dbReference>
<reference evidence="1" key="1">
    <citation type="submission" date="2020-08" db="EMBL/GenBank/DDBJ databases">
        <title>Genome sequencing and assembly of the red palm weevil Rhynchophorus ferrugineus.</title>
        <authorList>
            <person name="Dias G.B."/>
            <person name="Bergman C.M."/>
            <person name="Manee M."/>
        </authorList>
    </citation>
    <scope>NUCLEOTIDE SEQUENCE</scope>
    <source>
        <strain evidence="1">AA-2017</strain>
        <tissue evidence="1">Whole larva</tissue>
    </source>
</reference>
<name>A0A834IWV4_RHYFE</name>
<comment type="caution">
    <text evidence="1">The sequence shown here is derived from an EMBL/GenBank/DDBJ whole genome shotgun (WGS) entry which is preliminary data.</text>
</comment>
<accession>A0A834IWV4</accession>
<evidence type="ECO:0000313" key="1">
    <source>
        <dbReference type="EMBL" id="KAF7287661.1"/>
    </source>
</evidence>